<evidence type="ECO:0000313" key="1">
    <source>
        <dbReference type="EMBL" id="BAU28951.1"/>
    </source>
</evidence>
<keyword evidence="2" id="KW-1185">Reference proteome</keyword>
<protein>
    <submittedName>
        <fullName evidence="1">Uncharacterized protein</fullName>
    </submittedName>
</protein>
<proteinExistence type="predicted"/>
<name>A0A0U5BFA0_9BACL</name>
<dbReference type="KEGG" id="asoc:CB4_03128"/>
<gene>
    <name evidence="1" type="ORF">CB4_03128</name>
</gene>
<organism evidence="1 2">
    <name type="scientific">Aneurinibacillus soli</name>
    <dbReference type="NCBI Taxonomy" id="1500254"/>
    <lineage>
        <taxon>Bacteria</taxon>
        <taxon>Bacillati</taxon>
        <taxon>Bacillota</taxon>
        <taxon>Bacilli</taxon>
        <taxon>Bacillales</taxon>
        <taxon>Paenibacillaceae</taxon>
        <taxon>Aneurinibacillus group</taxon>
        <taxon>Aneurinibacillus</taxon>
    </lineage>
</organism>
<evidence type="ECO:0000313" key="2">
    <source>
        <dbReference type="Proteomes" id="UP000217696"/>
    </source>
</evidence>
<dbReference type="EMBL" id="AP017312">
    <property type="protein sequence ID" value="BAU28951.1"/>
    <property type="molecule type" value="Genomic_DNA"/>
</dbReference>
<dbReference type="AlphaFoldDB" id="A0A0U5BFA0"/>
<sequence length="151" mass="17367">MNMADDPIPMFPTFDLSDLESLDEIDGMPSEEKWSYVMDFEQRKLMRDTDGQLLRTKTYEEYLVQVAMRILNTERFRHGIYDEEIGVERSEWPGWSDIEIKRDIEEALEAHMEIEKADVKQLTRGGSVVYATIKITGAAGAVEWEADLNGG</sequence>
<reference evidence="1 2" key="1">
    <citation type="submission" date="2015-12" db="EMBL/GenBank/DDBJ databases">
        <title>Genome sequence of Aneurinibacillus soli.</title>
        <authorList>
            <person name="Lee J.S."/>
            <person name="Lee K.C."/>
            <person name="Kim K.K."/>
            <person name="Lee B.W."/>
        </authorList>
    </citation>
    <scope>NUCLEOTIDE SEQUENCE [LARGE SCALE GENOMIC DNA]</scope>
    <source>
        <strain evidence="1 2">CB4</strain>
    </source>
</reference>
<accession>A0A0U5BFA0</accession>
<dbReference type="Proteomes" id="UP000217696">
    <property type="component" value="Chromosome"/>
</dbReference>